<evidence type="ECO:0000313" key="1">
    <source>
        <dbReference type="EMBL" id="KIS35472.1"/>
    </source>
</evidence>
<organism evidence="1 2">
    <name type="scientific">Haemophilus influenzae</name>
    <dbReference type="NCBI Taxonomy" id="727"/>
    <lineage>
        <taxon>Bacteria</taxon>
        <taxon>Pseudomonadati</taxon>
        <taxon>Pseudomonadota</taxon>
        <taxon>Gammaproteobacteria</taxon>
        <taxon>Pasteurellales</taxon>
        <taxon>Pasteurellaceae</taxon>
        <taxon>Haemophilus</taxon>
    </lineage>
</organism>
<sequence length="29" mass="3515">MWRLDLVFASNNEKCGNFNLYLAFELIHR</sequence>
<comment type="caution">
    <text evidence="1">The sequence shown here is derived from an EMBL/GenBank/DDBJ whole genome shotgun (WGS) entry which is preliminary data.</text>
</comment>
<dbReference type="AlphaFoldDB" id="A0A158SX78"/>
<accession>A0A158SX78</accession>
<dbReference type="Proteomes" id="UP000050700">
    <property type="component" value="Unassembled WGS sequence"/>
</dbReference>
<reference evidence="1 2" key="1">
    <citation type="submission" date="2014-05" db="EMBL/GenBank/DDBJ databases">
        <title>Methylome analysis of the phasevarions of Haemophilus influenzae.</title>
        <authorList>
            <person name="Atack J.M."/>
            <person name="Fox K.L."/>
            <person name="Power P.M."/>
            <person name="Clark T."/>
            <person name="Jurcisek J."/>
            <person name="Korlach J."/>
            <person name="Bakaletz L.O."/>
            <person name="Jennings M.P."/>
        </authorList>
    </citation>
    <scope>NUCLEOTIDE SEQUENCE [LARGE SCALE GENOMIC DNA]</scope>
    <source>
        <strain evidence="1 2">1209</strain>
    </source>
</reference>
<proteinExistence type="predicted"/>
<name>A0A158SX78_HAEIF</name>
<evidence type="ECO:0000313" key="2">
    <source>
        <dbReference type="Proteomes" id="UP000050700"/>
    </source>
</evidence>
<protein>
    <submittedName>
        <fullName evidence="1">Uncharacterized protein</fullName>
    </submittedName>
</protein>
<dbReference type="EMBL" id="JMQP01000002">
    <property type="protein sequence ID" value="KIS35472.1"/>
    <property type="molecule type" value="Genomic_DNA"/>
</dbReference>
<gene>
    <name evidence="1" type="ORF">NTHI1209_01079</name>
</gene>